<name>A0A9W6RS85_9ACTN</name>
<evidence type="ECO:0000313" key="4">
    <source>
        <dbReference type="Proteomes" id="UP001165135"/>
    </source>
</evidence>
<dbReference type="Pfam" id="PF01243">
    <property type="entry name" value="PNPOx_N"/>
    <property type="match status" value="1"/>
</dbReference>
<gene>
    <name evidence="3" type="ORF">Airi01_092380</name>
</gene>
<dbReference type="GO" id="GO:0005829">
    <property type="term" value="C:cytosol"/>
    <property type="evidence" value="ECO:0007669"/>
    <property type="project" value="TreeGrafter"/>
</dbReference>
<dbReference type="InterPro" id="IPR052019">
    <property type="entry name" value="F420H2_bilvrd_red/Heme_oxyg"/>
</dbReference>
<comment type="caution">
    <text evidence="3">The sequence shown here is derived from an EMBL/GenBank/DDBJ whole genome shotgun (WGS) entry which is preliminary data.</text>
</comment>
<evidence type="ECO:0000256" key="1">
    <source>
        <dbReference type="ARBA" id="ARBA00023002"/>
    </source>
</evidence>
<dbReference type="InterPro" id="IPR019920">
    <property type="entry name" value="F420-binding_dom_put"/>
</dbReference>
<evidence type="ECO:0000259" key="2">
    <source>
        <dbReference type="Pfam" id="PF01243"/>
    </source>
</evidence>
<proteinExistence type="predicted"/>
<dbReference type="Proteomes" id="UP001165135">
    <property type="component" value="Unassembled WGS sequence"/>
</dbReference>
<reference evidence="3" key="1">
    <citation type="submission" date="2023-03" db="EMBL/GenBank/DDBJ databases">
        <title>Actinoallomurus iriomotensis NBRC 103681.</title>
        <authorList>
            <person name="Ichikawa N."/>
            <person name="Sato H."/>
            <person name="Tonouchi N."/>
        </authorList>
    </citation>
    <scope>NUCLEOTIDE SEQUENCE</scope>
    <source>
        <strain evidence="3">NBRC 103681</strain>
    </source>
</reference>
<dbReference type="AlphaFoldDB" id="A0A9W6RS85"/>
<dbReference type="NCBIfam" id="TIGR03618">
    <property type="entry name" value="Rv1155_F420"/>
    <property type="match status" value="1"/>
</dbReference>
<dbReference type="InterPro" id="IPR011576">
    <property type="entry name" value="Pyridox_Oxase_N"/>
</dbReference>
<accession>A0A9W6RS85</accession>
<dbReference type="PANTHER" id="PTHR35176:SF2">
    <property type="entry name" value="F420H(2)-DEPENDENT REDUCTASE RV1155"/>
    <property type="match status" value="1"/>
</dbReference>
<evidence type="ECO:0000313" key="3">
    <source>
        <dbReference type="EMBL" id="GLY80971.1"/>
    </source>
</evidence>
<dbReference type="Gene3D" id="2.30.110.10">
    <property type="entry name" value="Electron Transport, Fmn-binding Protein, Chain A"/>
    <property type="match status" value="1"/>
</dbReference>
<protein>
    <submittedName>
        <fullName evidence="3">PPOX class F420-dependent enzyme</fullName>
    </submittedName>
</protein>
<keyword evidence="1" id="KW-0560">Oxidoreductase</keyword>
<dbReference type="InterPro" id="IPR012349">
    <property type="entry name" value="Split_barrel_FMN-bd"/>
</dbReference>
<dbReference type="GO" id="GO:0016627">
    <property type="term" value="F:oxidoreductase activity, acting on the CH-CH group of donors"/>
    <property type="evidence" value="ECO:0007669"/>
    <property type="project" value="TreeGrafter"/>
</dbReference>
<feature type="domain" description="Pyridoxamine 5'-phosphate oxidase N-terminal" evidence="2">
    <location>
        <begin position="21"/>
        <end position="103"/>
    </location>
</feature>
<organism evidence="3 4">
    <name type="scientific">Actinoallomurus iriomotensis</name>
    <dbReference type="NCBI Taxonomy" id="478107"/>
    <lineage>
        <taxon>Bacteria</taxon>
        <taxon>Bacillati</taxon>
        <taxon>Actinomycetota</taxon>
        <taxon>Actinomycetes</taxon>
        <taxon>Streptosporangiales</taxon>
        <taxon>Thermomonosporaceae</taxon>
        <taxon>Actinoallomurus</taxon>
    </lineage>
</organism>
<dbReference type="GO" id="GO:0070967">
    <property type="term" value="F:coenzyme F420 binding"/>
    <property type="evidence" value="ECO:0007669"/>
    <property type="project" value="TreeGrafter"/>
</dbReference>
<dbReference type="PANTHER" id="PTHR35176">
    <property type="entry name" value="HEME OXYGENASE HI_0854-RELATED"/>
    <property type="match status" value="1"/>
</dbReference>
<sequence length="162" mass="17961">MSDTTAVHRPGQGPGPRALTEQEAVRLLGGQQFGVLATLKRSGQPHLASMVYAWDPHERIIRIPSVADRIKVRHLLKDPRATFQVQGETVLSYAVAEGEAEVSDVTTRPGDAIGRELLPLFGITDPADETEFFERMVRDRRLVIRLRVSHLYGTALDGPLTR</sequence>
<dbReference type="SUPFAM" id="SSF50475">
    <property type="entry name" value="FMN-binding split barrel"/>
    <property type="match status" value="1"/>
</dbReference>
<dbReference type="EMBL" id="BSTJ01000016">
    <property type="protein sequence ID" value="GLY80971.1"/>
    <property type="molecule type" value="Genomic_DNA"/>
</dbReference>
<dbReference type="RefSeq" id="WP_285634701.1">
    <property type="nucleotide sequence ID" value="NZ_BSTJ01000016.1"/>
</dbReference>